<feature type="compositionally biased region" description="Polar residues" evidence="1">
    <location>
        <begin position="221"/>
        <end position="230"/>
    </location>
</feature>
<dbReference type="Proteomes" id="UP000479000">
    <property type="component" value="Unassembled WGS sequence"/>
</dbReference>
<feature type="non-terminal residue" evidence="2">
    <location>
        <position position="1"/>
    </location>
</feature>
<dbReference type="EMBL" id="CADCXU010013208">
    <property type="protein sequence ID" value="CAB0002949.1"/>
    <property type="molecule type" value="Genomic_DNA"/>
</dbReference>
<reference evidence="2 3" key="1">
    <citation type="submission" date="2020-02" db="EMBL/GenBank/DDBJ databases">
        <authorList>
            <person name="Ferguson B K."/>
        </authorList>
    </citation>
    <scope>NUCLEOTIDE SEQUENCE [LARGE SCALE GENOMIC DNA]</scope>
</reference>
<protein>
    <submittedName>
        <fullName evidence="2">Uncharacterized protein</fullName>
    </submittedName>
</protein>
<evidence type="ECO:0000313" key="3">
    <source>
        <dbReference type="Proteomes" id="UP000479000"/>
    </source>
</evidence>
<feature type="region of interest" description="Disordered" evidence="1">
    <location>
        <begin position="179"/>
        <end position="230"/>
    </location>
</feature>
<accession>A0A6H5GLJ5</accession>
<keyword evidence="3" id="KW-1185">Reference proteome</keyword>
<sequence>DKCESALTCSVLTITVPTDDVQPQLNQKHFYGYDNKTMRNVVEHAISNTGTAICARNIDRAGLRTVNGSIVIVLKSRIGTELQKKLFLIHIYSESLPEQLHAYHSYNYQLPTRKAWNTIGSSYTFLHNSQYQLHRSSTSPLKGRTHYFRLTLQRGNAEESDWAYVSVVVGGRVAGGVPCRDNTERPGDPGNVCQDEDPRGTAPGLPKAHSSPEGVPLRQGGTLQHASSRR</sequence>
<dbReference type="AlphaFoldDB" id="A0A6H5GLJ5"/>
<gene>
    <name evidence="2" type="ORF">NTEN_LOCUS8668</name>
</gene>
<evidence type="ECO:0000313" key="2">
    <source>
        <dbReference type="EMBL" id="CAB0002949.1"/>
    </source>
</evidence>
<dbReference type="OrthoDB" id="6416577at2759"/>
<proteinExistence type="predicted"/>
<evidence type="ECO:0000256" key="1">
    <source>
        <dbReference type="SAM" id="MobiDB-lite"/>
    </source>
</evidence>
<name>A0A6H5GLJ5_9HEMI</name>
<organism evidence="2 3">
    <name type="scientific">Nesidiocoris tenuis</name>
    <dbReference type="NCBI Taxonomy" id="355587"/>
    <lineage>
        <taxon>Eukaryota</taxon>
        <taxon>Metazoa</taxon>
        <taxon>Ecdysozoa</taxon>
        <taxon>Arthropoda</taxon>
        <taxon>Hexapoda</taxon>
        <taxon>Insecta</taxon>
        <taxon>Pterygota</taxon>
        <taxon>Neoptera</taxon>
        <taxon>Paraneoptera</taxon>
        <taxon>Hemiptera</taxon>
        <taxon>Heteroptera</taxon>
        <taxon>Panheteroptera</taxon>
        <taxon>Cimicomorpha</taxon>
        <taxon>Miridae</taxon>
        <taxon>Dicyphina</taxon>
        <taxon>Nesidiocoris</taxon>
    </lineage>
</organism>